<dbReference type="Gene3D" id="1.10.287.110">
    <property type="entry name" value="DnaJ domain"/>
    <property type="match status" value="1"/>
</dbReference>
<organism evidence="10 11">
    <name type="scientific">Paralvinella palmiformis</name>
    <dbReference type="NCBI Taxonomy" id="53620"/>
    <lineage>
        <taxon>Eukaryota</taxon>
        <taxon>Metazoa</taxon>
        <taxon>Spiralia</taxon>
        <taxon>Lophotrochozoa</taxon>
        <taxon>Annelida</taxon>
        <taxon>Polychaeta</taxon>
        <taxon>Sedentaria</taxon>
        <taxon>Canalipalpata</taxon>
        <taxon>Terebellida</taxon>
        <taxon>Terebelliformia</taxon>
        <taxon>Alvinellidae</taxon>
        <taxon>Paralvinella</taxon>
    </lineage>
</organism>
<dbReference type="Pfam" id="PF03656">
    <property type="entry name" value="Pam16"/>
    <property type="match status" value="1"/>
</dbReference>
<keyword evidence="8" id="KW-0472">Membrane</keyword>
<evidence type="ECO:0000256" key="6">
    <source>
        <dbReference type="ARBA" id="ARBA00023010"/>
    </source>
</evidence>
<dbReference type="GO" id="GO:0030150">
    <property type="term" value="P:protein import into mitochondrial matrix"/>
    <property type="evidence" value="ECO:0007669"/>
    <property type="project" value="InterPro"/>
</dbReference>
<evidence type="ECO:0000256" key="8">
    <source>
        <dbReference type="ARBA" id="ARBA00023136"/>
    </source>
</evidence>
<dbReference type="GO" id="GO:0005744">
    <property type="term" value="C:TIM23 mitochondrial import inner membrane translocase complex"/>
    <property type="evidence" value="ECO:0007669"/>
    <property type="project" value="InterPro"/>
</dbReference>
<dbReference type="PANTHER" id="PTHR12388">
    <property type="entry name" value="MITOCHONDRIA ASSOCIATED GRANULOCYTE MACROPHAGE CSF SIGNALING MOLECULE"/>
    <property type="match status" value="1"/>
</dbReference>
<evidence type="ECO:0000313" key="11">
    <source>
        <dbReference type="Proteomes" id="UP001208570"/>
    </source>
</evidence>
<dbReference type="Proteomes" id="UP001208570">
    <property type="component" value="Unassembled WGS sequence"/>
</dbReference>
<dbReference type="AlphaFoldDB" id="A0AAD9NCB5"/>
<reference evidence="10" key="1">
    <citation type="journal article" date="2023" name="Mol. Biol. Evol.">
        <title>Third-Generation Sequencing Reveals the Adaptive Role of the Epigenome in Three Deep-Sea Polychaetes.</title>
        <authorList>
            <person name="Perez M."/>
            <person name="Aroh O."/>
            <person name="Sun Y."/>
            <person name="Lan Y."/>
            <person name="Juniper S.K."/>
            <person name="Young C.R."/>
            <person name="Angers B."/>
            <person name="Qian P.Y."/>
        </authorList>
    </citation>
    <scope>NUCLEOTIDE SEQUENCE</scope>
    <source>
        <strain evidence="10">P08H-3</strain>
    </source>
</reference>
<accession>A0AAD9NCB5</accession>
<evidence type="ECO:0000256" key="9">
    <source>
        <dbReference type="SAM" id="MobiDB-lite"/>
    </source>
</evidence>
<evidence type="ECO:0000256" key="4">
    <source>
        <dbReference type="ARBA" id="ARBA00022792"/>
    </source>
</evidence>
<keyword evidence="11" id="KW-1185">Reference proteome</keyword>
<gene>
    <name evidence="10" type="ORF">LSH36_55g04036</name>
</gene>
<keyword evidence="5" id="KW-0653">Protein transport</keyword>
<comment type="similarity">
    <text evidence="2">Belongs to the TIM16/PAM16 family.</text>
</comment>
<feature type="compositionally biased region" description="Low complexity" evidence="9">
    <location>
        <begin position="25"/>
        <end position="36"/>
    </location>
</feature>
<evidence type="ECO:0000256" key="1">
    <source>
        <dbReference type="ARBA" id="ARBA00004637"/>
    </source>
</evidence>
<protein>
    <recommendedName>
        <fullName evidence="12">Mitochondrial import inner membrane translocase subunit TIM16</fullName>
    </recommendedName>
</protein>
<dbReference type="PANTHER" id="PTHR12388:SF0">
    <property type="entry name" value="MITOCHONDRIAL IMPORT INNER MEMBRANE TRANSLOCASE SUBUNIT TIM16"/>
    <property type="match status" value="1"/>
</dbReference>
<evidence type="ECO:0000256" key="5">
    <source>
        <dbReference type="ARBA" id="ARBA00022927"/>
    </source>
</evidence>
<evidence type="ECO:0008006" key="12">
    <source>
        <dbReference type="Google" id="ProtNLM"/>
    </source>
</evidence>
<dbReference type="InterPro" id="IPR005341">
    <property type="entry name" value="Tim16"/>
</dbReference>
<keyword evidence="4" id="KW-0999">Mitochondrion inner membrane</keyword>
<sequence length="124" mass="14013">MIVVTGVQIVGRAFTRAIRQEIQASQHAAQARASTSNNRDTKTAASDALTGMSLSEAKQILNLDDIDDPELVKKNYEHLFNINEKAKGGSFYLQSKVYRAHERIEQEMKAVIEEAEKKRRRHNS</sequence>
<dbReference type="InterPro" id="IPR036869">
    <property type="entry name" value="J_dom_sf"/>
</dbReference>
<proteinExistence type="inferred from homology"/>
<dbReference type="EMBL" id="JAODUP010000055">
    <property type="protein sequence ID" value="KAK2165067.1"/>
    <property type="molecule type" value="Genomic_DNA"/>
</dbReference>
<feature type="region of interest" description="Disordered" evidence="9">
    <location>
        <begin position="25"/>
        <end position="45"/>
    </location>
</feature>
<evidence type="ECO:0000313" key="10">
    <source>
        <dbReference type="EMBL" id="KAK2165067.1"/>
    </source>
</evidence>
<evidence type="ECO:0000256" key="3">
    <source>
        <dbReference type="ARBA" id="ARBA00022448"/>
    </source>
</evidence>
<evidence type="ECO:0000256" key="2">
    <source>
        <dbReference type="ARBA" id="ARBA00008817"/>
    </source>
</evidence>
<keyword evidence="6" id="KW-0811">Translocation</keyword>
<comment type="subcellular location">
    <subcellularLocation>
        <location evidence="1">Mitochondrion inner membrane</location>
        <topology evidence="1">Peripheral membrane protein</topology>
    </subcellularLocation>
</comment>
<keyword evidence="3" id="KW-0813">Transport</keyword>
<evidence type="ECO:0000256" key="7">
    <source>
        <dbReference type="ARBA" id="ARBA00023128"/>
    </source>
</evidence>
<comment type="caution">
    <text evidence="10">The sequence shown here is derived from an EMBL/GenBank/DDBJ whole genome shotgun (WGS) entry which is preliminary data.</text>
</comment>
<name>A0AAD9NCB5_9ANNE</name>
<dbReference type="FunFam" id="1.10.287.110:FF:000006">
    <property type="entry name" value="Import inner membrane translocase subunit TIM16"/>
    <property type="match status" value="1"/>
</dbReference>
<keyword evidence="7" id="KW-0496">Mitochondrion</keyword>